<reference evidence="3 4" key="1">
    <citation type="submission" date="2016-03" db="EMBL/GenBank/DDBJ databases">
        <title>Shallow-sea hydrothermal system.</title>
        <authorList>
            <person name="Tang K."/>
        </authorList>
    </citation>
    <scope>NUCLEOTIDE SEQUENCE [LARGE SCALE GENOMIC DNA]</scope>
    <source>
        <strain evidence="3 4">JLT9</strain>
    </source>
</reference>
<proteinExistence type="inferred from homology"/>
<dbReference type="SUPFAM" id="SSF53756">
    <property type="entry name" value="UDP-Glycosyltransferase/glycogen phosphorylase"/>
    <property type="match status" value="1"/>
</dbReference>
<dbReference type="EMBL" id="CP014989">
    <property type="protein sequence ID" value="ANS79292.1"/>
    <property type="molecule type" value="Genomic_DNA"/>
</dbReference>
<dbReference type="CDD" id="cd03786">
    <property type="entry name" value="GTB_UDP-GlcNAc_2-Epimerase"/>
    <property type="match status" value="1"/>
</dbReference>
<dbReference type="RefSeq" id="WP_066639336.1">
    <property type="nucleotide sequence ID" value="NZ_CP014989.1"/>
</dbReference>
<dbReference type="PANTHER" id="PTHR43174">
    <property type="entry name" value="UDP-N-ACETYLGLUCOSAMINE 2-EPIMERASE"/>
    <property type="match status" value="1"/>
</dbReference>
<dbReference type="Pfam" id="PF02350">
    <property type="entry name" value="Epimerase_2"/>
    <property type="match status" value="1"/>
</dbReference>
<gene>
    <name evidence="3" type="ORF">SGUI_1896</name>
</gene>
<dbReference type="PANTHER" id="PTHR43174:SF1">
    <property type="entry name" value="UDP-N-ACETYLGLUCOSAMINE 2-EPIMERASE"/>
    <property type="match status" value="1"/>
</dbReference>
<evidence type="ECO:0000313" key="4">
    <source>
        <dbReference type="Proteomes" id="UP000092482"/>
    </source>
</evidence>
<evidence type="ECO:0000256" key="1">
    <source>
        <dbReference type="RuleBase" id="RU003513"/>
    </source>
</evidence>
<keyword evidence="1 3" id="KW-0413">Isomerase</keyword>
<dbReference type="EC" id="5.1.3.14" evidence="3"/>
<dbReference type="InterPro" id="IPR029767">
    <property type="entry name" value="WecB-like"/>
</dbReference>
<feature type="domain" description="UDP-N-acetylglucosamine 2-epimerase" evidence="2">
    <location>
        <begin position="30"/>
        <end position="361"/>
    </location>
</feature>
<protein>
    <submittedName>
        <fullName evidence="3">UDP-N-acetylglucosamine 2-epimerase</fullName>
        <ecNumber evidence="3">5.1.3.14</ecNumber>
    </submittedName>
</protein>
<dbReference type="PATRIC" id="fig|1758689.4.peg.1960"/>
<dbReference type="Proteomes" id="UP000092482">
    <property type="component" value="Chromosome"/>
</dbReference>
<dbReference type="InterPro" id="IPR003331">
    <property type="entry name" value="UDP_GlcNAc_Epimerase_2_dom"/>
</dbReference>
<dbReference type="KEGG" id="serj:SGUI_1896"/>
<dbReference type="Gene3D" id="3.40.50.2000">
    <property type="entry name" value="Glycogen Phosphorylase B"/>
    <property type="match status" value="2"/>
</dbReference>
<evidence type="ECO:0000259" key="2">
    <source>
        <dbReference type="Pfam" id="PF02350"/>
    </source>
</evidence>
<dbReference type="OrthoDB" id="9803238at2"/>
<evidence type="ECO:0000313" key="3">
    <source>
        <dbReference type="EMBL" id="ANS79292.1"/>
    </source>
</evidence>
<dbReference type="AlphaFoldDB" id="A0A1B1NCY1"/>
<dbReference type="NCBIfam" id="TIGR00236">
    <property type="entry name" value="wecB"/>
    <property type="match status" value="1"/>
</dbReference>
<name>A0A1B1NCY1_9MICO</name>
<organism evidence="3 4">
    <name type="scientific">Serinicoccus hydrothermalis</name>
    <dbReference type="NCBI Taxonomy" id="1758689"/>
    <lineage>
        <taxon>Bacteria</taxon>
        <taxon>Bacillati</taxon>
        <taxon>Actinomycetota</taxon>
        <taxon>Actinomycetes</taxon>
        <taxon>Micrococcales</taxon>
        <taxon>Ornithinimicrobiaceae</taxon>
        <taxon>Serinicoccus</taxon>
    </lineage>
</organism>
<dbReference type="GO" id="GO:0008761">
    <property type="term" value="F:UDP-N-acetylglucosamine 2-epimerase activity"/>
    <property type="evidence" value="ECO:0007669"/>
    <property type="project" value="UniProtKB-EC"/>
</dbReference>
<accession>A0A1B1NCY1</accession>
<sequence length="368" mass="38761">MSARRPLVVHVTGARPNFPKAAPVLQALGEHDVDQLLVHTGQHYDDRMSTVFFTELGLPRPDVDLGVGSGPHGAQTAAAMVGLEQVLTQRRPDLVVVYGDVNSTVAAALVASKLHIPVAHVEAGLRSFDRRMPEEINRMVTDRISDLLLVTCQDAADNLAAEGTDPTAVHLVGNPMIDTLLRHRHRLDPARVTAALGLPDAGSYVAATLHRPGNVDEEAYARTVVGSLHAVADQCPVVLPLHPRSRPKLAAVGLTDHPQVVAVDPLGYLDFLSLVQGSAVVVTDSGGVQEETTVLGIPCLTLRPSTERPVTITHGTNVLTTHEQLPAAVAGTLAAGRPAPGSTPVPPLWDGRAGPRIATVLARSLGLG</sequence>
<comment type="similarity">
    <text evidence="1">Belongs to the UDP-N-acetylglucosamine 2-epimerase family.</text>
</comment>
<keyword evidence="4" id="KW-1185">Reference proteome</keyword>
<dbReference type="STRING" id="1758689.SGUI_1896"/>